<dbReference type="InterPro" id="IPR027417">
    <property type="entry name" value="P-loop_NTPase"/>
</dbReference>
<name>A0A4P9XM96_9FUNG</name>
<evidence type="ECO:0008006" key="4">
    <source>
        <dbReference type="Google" id="ProtNLM"/>
    </source>
</evidence>
<dbReference type="AlphaFoldDB" id="A0A4P9XM96"/>
<dbReference type="Pfam" id="PF13671">
    <property type="entry name" value="AAA_33"/>
    <property type="match status" value="1"/>
</dbReference>
<dbReference type="OrthoDB" id="271259at2759"/>
<keyword evidence="3" id="KW-1185">Reference proteome</keyword>
<dbReference type="SUPFAM" id="SSF52540">
    <property type="entry name" value="P-loop containing nucleoside triphosphate hydrolases"/>
    <property type="match status" value="1"/>
</dbReference>
<dbReference type="PANTHER" id="PTHR33477">
    <property type="entry name" value="P-LOOP NTPASE DOMAIN-CONTAINING PROTEIN LPA1 HOMOLOG 1"/>
    <property type="match status" value="1"/>
</dbReference>
<feature type="region of interest" description="Disordered" evidence="1">
    <location>
        <begin position="357"/>
        <end position="380"/>
    </location>
</feature>
<feature type="compositionally biased region" description="Low complexity" evidence="1">
    <location>
        <begin position="420"/>
        <end position="431"/>
    </location>
</feature>
<reference evidence="3" key="1">
    <citation type="journal article" date="2018" name="Nat. Microbiol.">
        <title>Leveraging single-cell genomics to expand the fungal tree of life.</title>
        <authorList>
            <person name="Ahrendt S.R."/>
            <person name="Quandt C.A."/>
            <person name="Ciobanu D."/>
            <person name="Clum A."/>
            <person name="Salamov A."/>
            <person name="Andreopoulos B."/>
            <person name="Cheng J.F."/>
            <person name="Woyke T."/>
            <person name="Pelin A."/>
            <person name="Henrissat B."/>
            <person name="Reynolds N.K."/>
            <person name="Benny G.L."/>
            <person name="Smith M.E."/>
            <person name="James T.Y."/>
            <person name="Grigoriev I.V."/>
        </authorList>
    </citation>
    <scope>NUCLEOTIDE SEQUENCE [LARGE SCALE GENOMIC DNA]</scope>
    <source>
        <strain evidence="3">RSA 1356</strain>
    </source>
</reference>
<gene>
    <name evidence="2" type="ORF">THASP1DRAFT_31806</name>
</gene>
<dbReference type="STRING" id="78915.A0A4P9XM96"/>
<proteinExistence type="predicted"/>
<organism evidence="2 3">
    <name type="scientific">Thamnocephalis sphaerospora</name>
    <dbReference type="NCBI Taxonomy" id="78915"/>
    <lineage>
        <taxon>Eukaryota</taxon>
        <taxon>Fungi</taxon>
        <taxon>Fungi incertae sedis</taxon>
        <taxon>Zoopagomycota</taxon>
        <taxon>Zoopagomycotina</taxon>
        <taxon>Zoopagomycetes</taxon>
        <taxon>Zoopagales</taxon>
        <taxon>Sigmoideomycetaceae</taxon>
        <taxon>Thamnocephalis</taxon>
    </lineage>
</organism>
<dbReference type="EMBL" id="KZ992897">
    <property type="protein sequence ID" value="RKP06370.1"/>
    <property type="molecule type" value="Genomic_DNA"/>
</dbReference>
<evidence type="ECO:0000313" key="3">
    <source>
        <dbReference type="Proteomes" id="UP000271241"/>
    </source>
</evidence>
<protein>
    <recommendedName>
        <fullName evidence="4">Zeta toxin domain-containing protein</fullName>
    </recommendedName>
</protein>
<dbReference type="Proteomes" id="UP000271241">
    <property type="component" value="Unassembled WGS sequence"/>
</dbReference>
<accession>A0A4P9XM96</accession>
<dbReference type="Gene3D" id="3.40.50.300">
    <property type="entry name" value="P-loop containing nucleotide triphosphate hydrolases"/>
    <property type="match status" value="1"/>
</dbReference>
<sequence>MTTSVLSKRSTSKYDFVKVRVHLSRQHYYVLSRFLLCRMLMATKIPLVHATRIALDLKKRLVDRGALNISQMDLEEALFQLMAAHGYGQRNVRLFRTLNRLHHQRIPMVVLIGGARCVGKSTLATQLSERLNLANTIQTDLICDMARSLLGAPRADHKPLSEPDAAARAQECAMVQQALEIELRKCLSSGKSVIVEGAHVDAALYDSVLRLLEEERTRRAVSAATVEPASLQPQQYCEATLVPSDLVLSAPVKKMSGDGSLDLPGDADFDWILDETRDALKGLPAADRQHNMIHCRSHHNAQRHAKNSLRHITRPVSDTAPPGSIQPLMSLFANNRMYSGLDDPVVRCKSPIEHEDDAHDEYQHDSAGSSPADHASDAHGFPWTLDQIHLTSELESALSSHIAAPDAMQTSCSSNREANDSNSTDSNSDVLSNIDHWNAEAYIDTDTDGAYASSASSGWGEDTSPAGIVVPFLLTVPEPAFHRELVEDTCAGDALCTATIASEMANARAQQHALAVENQRRPPARQFIPLSIDRTGARSILERMHEAVLARVADAL</sequence>
<evidence type="ECO:0000313" key="2">
    <source>
        <dbReference type="EMBL" id="RKP06370.1"/>
    </source>
</evidence>
<evidence type="ECO:0000256" key="1">
    <source>
        <dbReference type="SAM" id="MobiDB-lite"/>
    </source>
</evidence>
<feature type="region of interest" description="Disordered" evidence="1">
    <location>
        <begin position="408"/>
        <end position="431"/>
    </location>
</feature>
<dbReference type="PANTHER" id="PTHR33477:SF2">
    <property type="entry name" value="2-PHOSPHOGLYCERATE KINASE"/>
    <property type="match status" value="1"/>
</dbReference>